<feature type="region of interest" description="Disordered" evidence="2">
    <location>
        <begin position="389"/>
        <end position="452"/>
    </location>
</feature>
<sequence>MSLSEFYADTGAGAGGERDAGGYKGLTQDEMLRLPKGPKERTPEEMQSGRLGGGFLSYGRSGTLPSGRGRDREDGDGSWGGGGRRSYGGFEDERRGPPPRVSDFDQPSRADEVDNWKAEKKSLPAFDSGGRQNRYGSLGGGGAVGGVASRADEVDNWAFAKKPLPSRSSTFGSGGFRDSEPDRWGRGGGFRDSERERPRLVLDPPKGDAGSNELPVVKTNKPSPFGAARPREEVLAEKGLDWKKLDSEIEAKKTSRPTSAHSSRPSSAQSSRSEGPGLQGIENVVKPRPKVNPFGDAKPREVLLEEKGKDWRKIDLELEHRGVDRLETEEEKMLKEEIEYLKKELEKESTESSQESAGDQPSLRDTLLQREREFEKLIRDLDDKVRFGQKAVERPGSGAGRSGNYLERPPSQSGPFEESKSIEFMERPRSRGTGDLWTRPADDRRGFQGGRERGFLGSRDLDRLKRKKPPLEMPSLALKKSVVVTTIVVAIVASFLYPSRGCQFSAIYNFGDSNSDTGAVSAAFGGLPPPYGKTFFAESLGLPLVNAYLDSIGSNFSHGANFAASGSTMQPVNAKLYGAGFNPFSLDVQLLQFEQLKDRIEELYTQADISRITNNLPKPEEFSKALYILDSGQNDLHYGLVTMTRKQVKESIPYIISQFALYIEKLYQRGARVFWIHNTGPIGCLPFFVVTYPPRPEDADRNGCVKSYNEVAIEFNKQLKEQVSKLRTQLSGAALFYVDIFSAKYSLISEASRYGFINPLGQCCGDSGDSGLRCWTTKIVNGTEIFATSCTDPSKCISWDGIHYTEAANKWIANRILDGFLTDPPVPLAKACRSLGSSDR</sequence>
<dbReference type="GO" id="GO:0016788">
    <property type="term" value="F:hydrolase activity, acting on ester bonds"/>
    <property type="evidence" value="ECO:0007669"/>
    <property type="project" value="InterPro"/>
</dbReference>
<dbReference type="PANTHER" id="PTHR32091">
    <property type="entry name" value="EUKARYOTIC TRANSLATION INITIATION FACTOR 4B"/>
    <property type="match status" value="1"/>
</dbReference>
<dbReference type="Proteomes" id="UP000030645">
    <property type="component" value="Unassembled WGS sequence"/>
</dbReference>
<evidence type="ECO:0000313" key="3">
    <source>
        <dbReference type="EMBL" id="EXB82503.1"/>
    </source>
</evidence>
<dbReference type="InterPro" id="IPR035669">
    <property type="entry name" value="SGNH_plant_lipase-like"/>
</dbReference>
<proteinExistence type="inferred from homology"/>
<gene>
    <name evidence="3" type="ORF">L484_027679</name>
</gene>
<dbReference type="SUPFAM" id="SSF52266">
    <property type="entry name" value="SGNH hydrolase"/>
    <property type="match status" value="1"/>
</dbReference>
<feature type="compositionally biased region" description="Basic and acidic residues" evidence="2">
    <location>
        <begin position="440"/>
        <end position="452"/>
    </location>
</feature>
<feature type="region of interest" description="Disordered" evidence="2">
    <location>
        <begin position="344"/>
        <end position="368"/>
    </location>
</feature>
<dbReference type="PANTHER" id="PTHR32091:SF20">
    <property type="entry name" value="EUKARYOTIC TRANSLATION INITIATION FACTOR 4B1"/>
    <property type="match status" value="1"/>
</dbReference>
<feature type="region of interest" description="Disordered" evidence="2">
    <location>
        <begin position="1"/>
        <end position="302"/>
    </location>
</feature>
<feature type="compositionally biased region" description="Low complexity" evidence="2">
    <location>
        <begin position="256"/>
        <end position="273"/>
    </location>
</feature>
<dbReference type="Pfam" id="PF00657">
    <property type="entry name" value="Lipase_GDSL"/>
    <property type="match status" value="1"/>
</dbReference>
<dbReference type="AlphaFoldDB" id="W9RCN6"/>
<evidence type="ECO:0000256" key="1">
    <source>
        <dbReference type="ARBA" id="ARBA00008668"/>
    </source>
</evidence>
<dbReference type="GO" id="GO:0003729">
    <property type="term" value="F:mRNA binding"/>
    <property type="evidence" value="ECO:0007669"/>
    <property type="project" value="TreeGrafter"/>
</dbReference>
<feature type="compositionally biased region" description="Basic and acidic residues" evidence="2">
    <location>
        <begin position="229"/>
        <end position="253"/>
    </location>
</feature>
<keyword evidence="4" id="KW-1185">Reference proteome</keyword>
<dbReference type="eggNOG" id="ENOG502QVPR">
    <property type="taxonomic scope" value="Eukaryota"/>
</dbReference>
<feature type="compositionally biased region" description="Basic and acidic residues" evidence="2">
    <location>
        <begin position="30"/>
        <end position="44"/>
    </location>
</feature>
<dbReference type="GO" id="GO:0003743">
    <property type="term" value="F:translation initiation factor activity"/>
    <property type="evidence" value="ECO:0007669"/>
    <property type="project" value="InterPro"/>
</dbReference>
<dbReference type="InterPro" id="IPR036514">
    <property type="entry name" value="SGNH_hydro_sf"/>
</dbReference>
<feature type="compositionally biased region" description="Basic and acidic residues" evidence="2">
    <location>
        <begin position="177"/>
        <end position="200"/>
    </location>
</feature>
<dbReference type="Pfam" id="PF06273">
    <property type="entry name" value="eIF-4B"/>
    <property type="match status" value="1"/>
</dbReference>
<name>W9RCN6_9ROSA</name>
<evidence type="ECO:0000256" key="2">
    <source>
        <dbReference type="SAM" id="MobiDB-lite"/>
    </source>
</evidence>
<feature type="compositionally biased region" description="Gly residues" evidence="2">
    <location>
        <begin position="77"/>
        <end position="86"/>
    </location>
</feature>
<comment type="similarity">
    <text evidence="1">Belongs to the 'GDSL' lipolytic enzyme family.</text>
</comment>
<dbReference type="EMBL" id="KE344869">
    <property type="protein sequence ID" value="EXB82503.1"/>
    <property type="molecule type" value="Genomic_DNA"/>
</dbReference>
<dbReference type="InterPro" id="IPR001087">
    <property type="entry name" value="GDSL"/>
</dbReference>
<dbReference type="InterPro" id="IPR010433">
    <property type="entry name" value="EIF-4B_pln"/>
</dbReference>
<dbReference type="STRING" id="981085.W9RCN6"/>
<organism evidence="3 4">
    <name type="scientific">Morus notabilis</name>
    <dbReference type="NCBI Taxonomy" id="981085"/>
    <lineage>
        <taxon>Eukaryota</taxon>
        <taxon>Viridiplantae</taxon>
        <taxon>Streptophyta</taxon>
        <taxon>Embryophyta</taxon>
        <taxon>Tracheophyta</taxon>
        <taxon>Spermatophyta</taxon>
        <taxon>Magnoliopsida</taxon>
        <taxon>eudicotyledons</taxon>
        <taxon>Gunneridae</taxon>
        <taxon>Pentapetalae</taxon>
        <taxon>rosids</taxon>
        <taxon>fabids</taxon>
        <taxon>Rosales</taxon>
        <taxon>Moraceae</taxon>
        <taxon>Moreae</taxon>
        <taxon>Morus</taxon>
    </lineage>
</organism>
<reference evidence="4" key="1">
    <citation type="submission" date="2013-01" db="EMBL/GenBank/DDBJ databases">
        <title>Draft Genome Sequence of a Mulberry Tree, Morus notabilis C.K. Schneid.</title>
        <authorList>
            <person name="He N."/>
            <person name="Zhao S."/>
        </authorList>
    </citation>
    <scope>NUCLEOTIDE SEQUENCE</scope>
</reference>
<feature type="compositionally biased region" description="Basic and acidic residues" evidence="2">
    <location>
        <begin position="91"/>
        <end position="122"/>
    </location>
</feature>
<accession>W9RCN6</accession>
<dbReference type="Gene3D" id="3.40.50.1110">
    <property type="entry name" value="SGNH hydrolase"/>
    <property type="match status" value="1"/>
</dbReference>
<dbReference type="CDD" id="cd01837">
    <property type="entry name" value="SGNH_plant_lipase_like"/>
    <property type="match status" value="1"/>
</dbReference>
<feature type="compositionally biased region" description="Basic and acidic residues" evidence="2">
    <location>
        <begin position="417"/>
        <end position="429"/>
    </location>
</feature>
<evidence type="ECO:0000313" key="4">
    <source>
        <dbReference type="Proteomes" id="UP000030645"/>
    </source>
</evidence>
<protein>
    <submittedName>
        <fullName evidence="3">GDSL esterase/lipase</fullName>
    </submittedName>
</protein>